<reference evidence="1" key="1">
    <citation type="submission" date="2020-12" db="EMBL/GenBank/DDBJ databases">
        <title>Ramlibacter sp. nov., isolated from a freshwater alga, Cryptomonas.</title>
        <authorList>
            <person name="Kim H.M."/>
            <person name="Jeon C.O."/>
        </authorList>
    </citation>
    <scope>NUCLEOTIDE SEQUENCE</scope>
    <source>
        <strain evidence="1">CrO1</strain>
    </source>
</reference>
<dbReference type="PANTHER" id="PTHR43861">
    <property type="entry name" value="TRANS-ACONITATE 2-METHYLTRANSFERASE-RELATED"/>
    <property type="match status" value="1"/>
</dbReference>
<dbReference type="GO" id="GO:0008168">
    <property type="term" value="F:methyltransferase activity"/>
    <property type="evidence" value="ECO:0007669"/>
    <property type="project" value="UniProtKB-KW"/>
</dbReference>
<dbReference type="Gene3D" id="3.40.50.150">
    <property type="entry name" value="Vaccinia Virus protein VP39"/>
    <property type="match status" value="1"/>
</dbReference>
<comment type="caution">
    <text evidence="1">The sequence shown here is derived from an EMBL/GenBank/DDBJ whole genome shotgun (WGS) entry which is preliminary data.</text>
</comment>
<keyword evidence="1" id="KW-0489">Methyltransferase</keyword>
<dbReference type="EMBL" id="JAEDAO010000001">
    <property type="protein sequence ID" value="MBK0394070.1"/>
    <property type="molecule type" value="Genomic_DNA"/>
</dbReference>
<sequence length="274" mass="30898">MEQDTLERAARAPREAALRRKIEALGPWFHNLHLPGGVQTLPDSFIGGDFPRFKWLDIVPHLPLDMAGWRVLDVGCNAGFYSFELAKRGASVLAIDVEALYLAQARWAARQFGLERQVEFRQMGVYDVATLQESFDLVWFMGVFYHLRYPLLALDILAQKTRRLLMFQTLEMPGEDVAADTSDRPLDERDAFLAPGWPKMAFIEHRFAGDESNWWVANHAGVEAMLRSAGLRVRARPAGEMYLCEPDPASKSRHWIAHGLAGHAAGALKTLVEK</sequence>
<name>A0A934Q0Q6_9BURK</name>
<dbReference type="CDD" id="cd02440">
    <property type="entry name" value="AdoMet_MTases"/>
    <property type="match status" value="1"/>
</dbReference>
<dbReference type="InterPro" id="IPR027554">
    <property type="entry name" value="Meth_Rta_06860"/>
</dbReference>
<dbReference type="AlphaFoldDB" id="A0A934Q0Q6"/>
<gene>
    <name evidence="1" type="ORF">I8E28_15825</name>
</gene>
<dbReference type="Proteomes" id="UP000617041">
    <property type="component" value="Unassembled WGS sequence"/>
</dbReference>
<accession>A0A934Q0Q6</accession>
<dbReference type="InterPro" id="IPR029063">
    <property type="entry name" value="SAM-dependent_MTases_sf"/>
</dbReference>
<organism evidence="1 2">
    <name type="scientific">Ramlibacter algicola</name>
    <dbReference type="NCBI Taxonomy" id="2795217"/>
    <lineage>
        <taxon>Bacteria</taxon>
        <taxon>Pseudomonadati</taxon>
        <taxon>Pseudomonadota</taxon>
        <taxon>Betaproteobacteria</taxon>
        <taxon>Burkholderiales</taxon>
        <taxon>Comamonadaceae</taxon>
        <taxon>Ramlibacter</taxon>
    </lineage>
</organism>
<dbReference type="Pfam" id="PF08003">
    <property type="entry name" value="Methyltransf_9"/>
    <property type="match status" value="1"/>
</dbReference>
<dbReference type="InterPro" id="IPR027555">
    <property type="entry name" value="Mo5U34_MeTrfas-like"/>
</dbReference>
<evidence type="ECO:0000313" key="2">
    <source>
        <dbReference type="Proteomes" id="UP000617041"/>
    </source>
</evidence>
<keyword evidence="2" id="KW-1185">Reference proteome</keyword>
<keyword evidence="1" id="KW-0808">Transferase</keyword>
<evidence type="ECO:0000313" key="1">
    <source>
        <dbReference type="EMBL" id="MBK0394070.1"/>
    </source>
</evidence>
<dbReference type="GO" id="GO:0032259">
    <property type="term" value="P:methylation"/>
    <property type="evidence" value="ECO:0007669"/>
    <property type="project" value="UniProtKB-KW"/>
</dbReference>
<dbReference type="NCBIfam" id="TIGR04290">
    <property type="entry name" value="meth_Rta_06860"/>
    <property type="match status" value="1"/>
</dbReference>
<protein>
    <submittedName>
        <fullName evidence="1">TIGR04290 family methyltransferase</fullName>
    </submittedName>
</protein>
<dbReference type="SUPFAM" id="SSF53335">
    <property type="entry name" value="S-adenosyl-L-methionine-dependent methyltransferases"/>
    <property type="match status" value="1"/>
</dbReference>
<proteinExistence type="predicted"/>